<evidence type="ECO:0000313" key="1">
    <source>
        <dbReference type="EMBL" id="OPJ71251.1"/>
    </source>
</evidence>
<dbReference type="Proteomes" id="UP000190648">
    <property type="component" value="Unassembled WGS sequence"/>
</dbReference>
<evidence type="ECO:0000313" key="2">
    <source>
        <dbReference type="Proteomes" id="UP000190648"/>
    </source>
</evidence>
<dbReference type="EMBL" id="LSYS01007721">
    <property type="protein sequence ID" value="OPJ71251.1"/>
    <property type="molecule type" value="Genomic_DNA"/>
</dbReference>
<reference evidence="1 2" key="1">
    <citation type="submission" date="2016-02" db="EMBL/GenBank/DDBJ databases">
        <title>Band-tailed pigeon sequencing and assembly.</title>
        <authorList>
            <person name="Soares A.E."/>
            <person name="Novak B.J."/>
            <person name="Rice E.S."/>
            <person name="O'Connell B."/>
            <person name="Chang D."/>
            <person name="Weber S."/>
            <person name="Shapiro B."/>
        </authorList>
    </citation>
    <scope>NUCLEOTIDE SEQUENCE [LARGE SCALE GENOMIC DNA]</scope>
    <source>
        <strain evidence="1">BTP2013</strain>
        <tissue evidence="1">Blood</tissue>
    </source>
</reference>
<sequence length="67" mass="7557">MRPGRAGAIRHGRKGCSFRCGLSVLEQYWKGRRDLFVLSSPESAIKLSITVRSHHCNTTEHKGDFVD</sequence>
<organism evidence="1 2">
    <name type="scientific">Patagioenas fasciata monilis</name>
    <dbReference type="NCBI Taxonomy" id="372326"/>
    <lineage>
        <taxon>Eukaryota</taxon>
        <taxon>Metazoa</taxon>
        <taxon>Chordata</taxon>
        <taxon>Craniata</taxon>
        <taxon>Vertebrata</taxon>
        <taxon>Euteleostomi</taxon>
        <taxon>Archelosauria</taxon>
        <taxon>Archosauria</taxon>
        <taxon>Dinosauria</taxon>
        <taxon>Saurischia</taxon>
        <taxon>Theropoda</taxon>
        <taxon>Coelurosauria</taxon>
        <taxon>Aves</taxon>
        <taxon>Neognathae</taxon>
        <taxon>Neoaves</taxon>
        <taxon>Columbimorphae</taxon>
        <taxon>Columbiformes</taxon>
        <taxon>Columbidae</taxon>
        <taxon>Patagioenas</taxon>
    </lineage>
</organism>
<proteinExistence type="predicted"/>
<comment type="caution">
    <text evidence="1">The sequence shown here is derived from an EMBL/GenBank/DDBJ whole genome shotgun (WGS) entry which is preliminary data.</text>
</comment>
<protein>
    <submittedName>
        <fullName evidence="1">Uncharacterized protein</fullName>
    </submittedName>
</protein>
<keyword evidence="2" id="KW-1185">Reference proteome</keyword>
<dbReference type="AlphaFoldDB" id="A0A1V4JGD8"/>
<gene>
    <name evidence="1" type="ORF">AV530_017483</name>
</gene>
<accession>A0A1V4JGD8</accession>
<name>A0A1V4JGD8_PATFA</name>